<keyword evidence="2" id="KW-1185">Reference proteome</keyword>
<name>A0A838CW25_9BACI</name>
<organism evidence="1 2">
    <name type="scientific">Halobacillus locisalis</name>
    <dbReference type="NCBI Taxonomy" id="220753"/>
    <lineage>
        <taxon>Bacteria</taxon>
        <taxon>Bacillati</taxon>
        <taxon>Bacillota</taxon>
        <taxon>Bacilli</taxon>
        <taxon>Bacillales</taxon>
        <taxon>Bacillaceae</taxon>
        <taxon>Halobacillus</taxon>
    </lineage>
</organism>
<evidence type="ECO:0000313" key="2">
    <source>
        <dbReference type="Proteomes" id="UP000571017"/>
    </source>
</evidence>
<dbReference type="AlphaFoldDB" id="A0A838CW25"/>
<protein>
    <submittedName>
        <fullName evidence="1">Uncharacterized protein</fullName>
    </submittedName>
</protein>
<dbReference type="Proteomes" id="UP000571017">
    <property type="component" value="Unassembled WGS sequence"/>
</dbReference>
<gene>
    <name evidence="1" type="ORF">H0266_14595</name>
</gene>
<proteinExistence type="predicted"/>
<accession>A0A838CW25</accession>
<sequence>MGIVIFLLVLAAIITIVYSIYKHSGYQKGNIVLHLDEWYKDYNKYVKAIESELEEQGKEVHYRGDFEFEIDGKSYILHPQIVTTFRVPNQRTILMPKDKS</sequence>
<reference evidence="1 2" key="1">
    <citation type="journal article" date="2004" name="Extremophiles">
        <title>Halobacillus locisalis sp. nov., a halophilic bacterium isolated from a marine solar saltern of the Yellow Sea in Korea.</title>
        <authorList>
            <person name="Yoon J.H."/>
            <person name="Kang K.H."/>
            <person name="Oh T.K."/>
            <person name="Park Y.H."/>
        </authorList>
    </citation>
    <scope>NUCLEOTIDE SEQUENCE [LARGE SCALE GENOMIC DNA]</scope>
    <source>
        <strain evidence="1 2">KCTC 3788</strain>
    </source>
</reference>
<comment type="caution">
    <text evidence="1">The sequence shown here is derived from an EMBL/GenBank/DDBJ whole genome shotgun (WGS) entry which is preliminary data.</text>
</comment>
<evidence type="ECO:0000313" key="1">
    <source>
        <dbReference type="EMBL" id="MBA2176123.1"/>
    </source>
</evidence>
<dbReference type="EMBL" id="JACEFG010000003">
    <property type="protein sequence ID" value="MBA2176123.1"/>
    <property type="molecule type" value="Genomic_DNA"/>
</dbReference>
<dbReference type="RefSeq" id="WP_181473159.1">
    <property type="nucleotide sequence ID" value="NZ_JACEFG010000003.1"/>
</dbReference>